<evidence type="ECO:0000313" key="3">
    <source>
        <dbReference type="Proteomes" id="UP000094707"/>
    </source>
</evidence>
<feature type="domain" description="PKD" evidence="1">
    <location>
        <begin position="283"/>
        <end position="359"/>
    </location>
</feature>
<dbReference type="SUPFAM" id="SSF89372">
    <property type="entry name" value="Fucose-specific lectin"/>
    <property type="match status" value="1"/>
</dbReference>
<dbReference type="PROSITE" id="PS50093">
    <property type="entry name" value="PKD"/>
    <property type="match status" value="1"/>
</dbReference>
<dbReference type="Gene3D" id="2.60.40.10">
    <property type="entry name" value="Immunoglobulins"/>
    <property type="match status" value="1"/>
</dbReference>
<dbReference type="RefSeq" id="WP_071905801.1">
    <property type="nucleotide sequence ID" value="NZ_LT607756.1"/>
</dbReference>
<reference evidence="2 3" key="1">
    <citation type="submission" date="2016-08" db="EMBL/GenBank/DDBJ databases">
        <authorList>
            <person name="Seilhamer J.J."/>
        </authorList>
    </citation>
    <scope>NUCLEOTIDE SEQUENCE [LARGE SCALE GENOMIC DNA]</scope>
    <source>
        <strain evidence="2">Buetzberg</strain>
    </source>
</reference>
<dbReference type="EMBL" id="LT607756">
    <property type="protein sequence ID" value="SCG84724.1"/>
    <property type="molecule type" value="Genomic_DNA"/>
</dbReference>
<organism evidence="2 3">
    <name type="scientific">Methanobacterium congolense</name>
    <dbReference type="NCBI Taxonomy" id="118062"/>
    <lineage>
        <taxon>Archaea</taxon>
        <taxon>Methanobacteriati</taxon>
        <taxon>Methanobacteriota</taxon>
        <taxon>Methanomada group</taxon>
        <taxon>Methanobacteria</taxon>
        <taxon>Methanobacteriales</taxon>
        <taxon>Methanobacteriaceae</taxon>
        <taxon>Methanobacterium</taxon>
    </lineage>
</organism>
<dbReference type="Proteomes" id="UP000094707">
    <property type="component" value="Chromosome I"/>
</dbReference>
<evidence type="ECO:0000313" key="2">
    <source>
        <dbReference type="EMBL" id="SCG84724.1"/>
    </source>
</evidence>
<dbReference type="OrthoDB" id="70388at2157"/>
<protein>
    <submittedName>
        <fullName evidence="2">PKD domain-containing protein</fullName>
    </submittedName>
</protein>
<dbReference type="InterPro" id="IPR000601">
    <property type="entry name" value="PKD_dom"/>
</dbReference>
<dbReference type="Gene3D" id="2.120.10.70">
    <property type="entry name" value="Fucose-specific lectin"/>
    <property type="match status" value="2"/>
</dbReference>
<evidence type="ECO:0000259" key="1">
    <source>
        <dbReference type="PROSITE" id="PS50093"/>
    </source>
</evidence>
<dbReference type="PATRIC" id="fig|129848.4.peg.142"/>
<dbReference type="GeneID" id="30411000"/>
<dbReference type="KEGG" id="mcub:MCBB_0136"/>
<dbReference type="InterPro" id="IPR035986">
    <property type="entry name" value="PKD_dom_sf"/>
</dbReference>
<dbReference type="SMART" id="SM00089">
    <property type="entry name" value="PKD"/>
    <property type="match status" value="1"/>
</dbReference>
<dbReference type="FunFam" id="2.60.40.10:FF:000270">
    <property type="entry name" value="Cell surface protein"/>
    <property type="match status" value="1"/>
</dbReference>
<sequence length="1291" mass="140875">MKNYVISLALVCAMVFTLCGSVSADVISSNADVNLTVANDAGARFNDNGNVTGENNTYNFFNSSAQSATQGQNALHVTTSNTSDYGSVNFTTAQSGTIYLSDTGGRGWDDNGILMIAVNGTIPDNFKIHITASGYQWTPLSYIDHPTPDNLTYVPVTVNETFTKDDFLYGPQTWRPCPAYNYSIYEGQDVSNSSNTFHIMFVDLWAGLFGSGTRNLYPDTTFIDNGMIKIQYAIENLEDGSMLAFGAYAYCKDSKQGTGVRWVNRVGSTGASGYYINGVTEPAVADFSSDKTKGTVPLTVQFSDKSTGTGPFTYLWDFGDGSTSTEQNPSHTYTTIGSYTVTLTTTNSLSSSVKTLNITTSDKDIQAPTPSADLPEGTYNTSKLVNLIALDDQDSDPKIYYTLNGDDPTTSSTLYNGPISLDNEGNTILKFIAVDASGNISDLITLLYTIDKTAPTVTSSPSGSSYNSTQKVVLTTSDASTTKTYYTTDGSDPRTSSTRSLYNGAITISNTTTLQYAAIDAASNWSPVYNETYNMVDTEAPVASADVKGGSYTTDQVVKLSATDNMDPSPKIYYTLDGTNPTTNSTLYDWPISINLVGTTVLKFIAVDAAGYVSNVITEVYALDKPAAAGTWNSTILDSNSMYNSIAVDASGNPHIVYYQKAESDTAYPELKYAYKDSTGWHIETIESTKSGSGFYVSLVLDSQGNPHIAYSESTPDIMKYAYRDSTGWHIFNLVSNIDVSYINLVLYKDQPMISYYENTEEKVKFMYLNDSGWVQETVTPTAQYGHWNSLAIDSNGNAFISFYSLGTTNLKCATRVAPGLWQMNKVDDSGDAGMWNSIAVDAEGKPHISYIVNAGNYLNAGDLRYASWNGTQWIIETVTTLKASACKLLLDTSGNPRIIYTDFTSGNLKYAYKEGATWITNFIDTVDGAGNWLSIAMDPSGNLSVSYMSANSRLKYANLVPFITSASPTGGSYNTIQNVTLTSNDGTTIYYTTDGSDPRTSSTKTVYSAPLTIKSTTTLKFAAEDSATNWGSVHTEIYSITDITAPAASASLPSGLHNTNSVTLNAADDLDSSPTIYYSTDNGTTWNHQTGSVTLTLNQGTTIVMFYAVDATGNTSPVYNETYTVDSIAPTVTANVGGGNYYSPQNVVLTADGAADIYYTLNGADPTTSSAKYSGPLTISSSTTLKYIGVDAYGNVSPVKSAKYQVYKSVAYSYTVRVPYQKLRYWGKYKVAYKAKVRHYTKVKYKYRGKWRTKYKVKYTYVTKYKWKRGWIYYWKYINQTRWANKWVLT</sequence>
<dbReference type="InterPro" id="IPR022409">
    <property type="entry name" value="PKD/Chitinase_dom"/>
</dbReference>
<dbReference type="Gene3D" id="3.30.1920.20">
    <property type="match status" value="1"/>
</dbReference>
<dbReference type="CDD" id="cd00146">
    <property type="entry name" value="PKD"/>
    <property type="match status" value="1"/>
</dbReference>
<keyword evidence="3" id="KW-1185">Reference proteome</keyword>
<gene>
    <name evidence="2" type="ORF">MCBB_0136</name>
</gene>
<dbReference type="Pfam" id="PF13290">
    <property type="entry name" value="CHB_HEX_C_1"/>
    <property type="match status" value="5"/>
</dbReference>
<dbReference type="STRING" id="118062.MCBB_0136"/>
<name>A0A1D3KZA9_9EURY</name>
<dbReference type="Pfam" id="PF18911">
    <property type="entry name" value="PKD_4"/>
    <property type="match status" value="1"/>
</dbReference>
<dbReference type="SUPFAM" id="SSF49299">
    <property type="entry name" value="PKD domain"/>
    <property type="match status" value="1"/>
</dbReference>
<dbReference type="InterPro" id="IPR059177">
    <property type="entry name" value="GH29D-like_dom"/>
</dbReference>
<dbReference type="InterPro" id="IPR013783">
    <property type="entry name" value="Ig-like_fold"/>
</dbReference>
<proteinExistence type="predicted"/>
<accession>A0A1D3KZA9</accession>